<dbReference type="GeneID" id="83592901"/>
<comment type="caution">
    <text evidence="2">The sequence shown here is derived from an EMBL/GenBank/DDBJ whole genome shotgun (WGS) entry which is preliminary data.</text>
</comment>
<dbReference type="Proteomes" id="UP000531659">
    <property type="component" value="Unassembled WGS sequence"/>
</dbReference>
<evidence type="ECO:0000313" key="3">
    <source>
        <dbReference type="Proteomes" id="UP000531659"/>
    </source>
</evidence>
<dbReference type="RefSeq" id="WP_171298902.1">
    <property type="nucleotide sequence ID" value="NZ_CP077610.1"/>
</dbReference>
<protein>
    <submittedName>
        <fullName evidence="2">Uncharacterized protein</fullName>
    </submittedName>
</protein>
<reference evidence="2 3" key="1">
    <citation type="submission" date="2020-05" db="EMBL/GenBank/DDBJ databases">
        <title>Complete genome of Clostridium estertheticum subspecies estertheticum, isolated from Vacuum packed lamb meat from New Zealand imported to Switzerland.</title>
        <authorList>
            <person name="Wambui J."/>
            <person name="Stevens M.J.A."/>
            <person name="Stephan R."/>
        </authorList>
    </citation>
    <scope>NUCLEOTIDE SEQUENCE [LARGE SCALE GENOMIC DNA]</scope>
    <source>
        <strain evidence="2 3">CEST001</strain>
    </source>
</reference>
<name>A0A7Y3T2Y0_9CLOT</name>
<feature type="region of interest" description="Disordered" evidence="1">
    <location>
        <begin position="1"/>
        <end position="23"/>
    </location>
</feature>
<evidence type="ECO:0000256" key="1">
    <source>
        <dbReference type="SAM" id="MobiDB-lite"/>
    </source>
</evidence>
<sequence>MENDSNKKVSKEKQYVEKKNGDTKTFISEVQEFNKPEDYDDAFKEYYPEQR</sequence>
<dbReference type="EMBL" id="JABEYB010000021">
    <property type="protein sequence ID" value="NNU78334.1"/>
    <property type="molecule type" value="Genomic_DNA"/>
</dbReference>
<accession>A0A7Y3T2Y0</accession>
<feature type="compositionally biased region" description="Basic and acidic residues" evidence="1">
    <location>
        <begin position="1"/>
        <end position="22"/>
    </location>
</feature>
<dbReference type="AlphaFoldDB" id="A0A7Y3T2Y0"/>
<gene>
    <name evidence="2" type="ORF">HLQ16_20690</name>
</gene>
<proteinExistence type="predicted"/>
<organism evidence="2 3">
    <name type="scientific">Clostridium estertheticum</name>
    <dbReference type="NCBI Taxonomy" id="238834"/>
    <lineage>
        <taxon>Bacteria</taxon>
        <taxon>Bacillati</taxon>
        <taxon>Bacillota</taxon>
        <taxon>Clostridia</taxon>
        <taxon>Eubacteriales</taxon>
        <taxon>Clostridiaceae</taxon>
        <taxon>Clostridium</taxon>
    </lineage>
</organism>
<evidence type="ECO:0000313" key="2">
    <source>
        <dbReference type="EMBL" id="NNU78334.1"/>
    </source>
</evidence>